<name>A0AAP5AHA8_9GAMM</name>
<dbReference type="PANTHER" id="PTHR21666:SF270">
    <property type="entry name" value="MUREIN HYDROLASE ACTIVATOR ENVC"/>
    <property type="match status" value="1"/>
</dbReference>
<comment type="caution">
    <text evidence="3">The sequence shown here is derived from an EMBL/GenBank/DDBJ whole genome shotgun (WGS) entry which is preliminary data.</text>
</comment>
<dbReference type="AlphaFoldDB" id="A0AAP5AHA8"/>
<gene>
    <name evidence="3" type="ORF">QE424_001738</name>
</gene>
<feature type="chain" id="PRO_5042863630" description="M23ase beta-sheet core domain-containing protein" evidence="1">
    <location>
        <begin position="23"/>
        <end position="336"/>
    </location>
</feature>
<organism evidence="3 4">
    <name type="scientific">Stenotrophomonas rhizophila</name>
    <dbReference type="NCBI Taxonomy" id="216778"/>
    <lineage>
        <taxon>Bacteria</taxon>
        <taxon>Pseudomonadati</taxon>
        <taxon>Pseudomonadota</taxon>
        <taxon>Gammaproteobacteria</taxon>
        <taxon>Lysobacterales</taxon>
        <taxon>Lysobacteraceae</taxon>
        <taxon>Stenotrophomonas</taxon>
    </lineage>
</organism>
<proteinExistence type="predicted"/>
<dbReference type="InterPro" id="IPR016047">
    <property type="entry name" value="M23ase_b-sheet_dom"/>
</dbReference>
<accession>A0AAP5AHA8</accession>
<evidence type="ECO:0000259" key="2">
    <source>
        <dbReference type="Pfam" id="PF01551"/>
    </source>
</evidence>
<dbReference type="EMBL" id="JAUTAS010000001">
    <property type="protein sequence ID" value="MDQ1108579.1"/>
    <property type="molecule type" value="Genomic_DNA"/>
</dbReference>
<dbReference type="Proteomes" id="UP001226084">
    <property type="component" value="Unassembled WGS sequence"/>
</dbReference>
<protein>
    <recommendedName>
        <fullName evidence="2">M23ase beta-sheet core domain-containing protein</fullName>
    </recommendedName>
</protein>
<dbReference type="GO" id="GO:0004222">
    <property type="term" value="F:metalloendopeptidase activity"/>
    <property type="evidence" value="ECO:0007669"/>
    <property type="project" value="TreeGrafter"/>
</dbReference>
<sequence length="336" mass="36723">MTVFAKMMALLVLSLLAFGGLAATQDTRQEGASLTSQFYQGHLDALWERMAPKTQEALGSKQRLVAVREQILAWGEETEVLSETVSTHGGHEIYLRQVRFKNTPDIVAITWTFDGQGKVVAFTIRPQQTSPQPAASERLDYKNRTLLQLPFSDEFYVFWGGRSVEQNYHAAHATQRFAMDLLVLQDGSSHGGEGSRNEDYFCFGKPILAPADGRVVEVIDGVADNVPGEMNPSQPTGNRVVIDHGNDEYSVLAHLRQGSVRVTKGQAVRTGTQLADCGNSGNSSEAHLHYQLQAGPEFGKATALPAQFSNYLADDKPVALGEPVKGQRIRQATPAP</sequence>
<keyword evidence="1" id="KW-0732">Signal</keyword>
<feature type="signal peptide" evidence="1">
    <location>
        <begin position="1"/>
        <end position="22"/>
    </location>
</feature>
<dbReference type="CDD" id="cd12797">
    <property type="entry name" value="M23_peptidase"/>
    <property type="match status" value="1"/>
</dbReference>
<evidence type="ECO:0000256" key="1">
    <source>
        <dbReference type="SAM" id="SignalP"/>
    </source>
</evidence>
<dbReference type="PANTHER" id="PTHR21666">
    <property type="entry name" value="PEPTIDASE-RELATED"/>
    <property type="match status" value="1"/>
</dbReference>
<feature type="domain" description="M23ase beta-sheet core" evidence="2">
    <location>
        <begin position="204"/>
        <end position="293"/>
    </location>
</feature>
<reference evidence="3" key="1">
    <citation type="submission" date="2023-07" db="EMBL/GenBank/DDBJ databases">
        <title>Functional and genomic diversity of the sorghum phyllosphere microbiome.</title>
        <authorList>
            <person name="Shade A."/>
        </authorList>
    </citation>
    <scope>NUCLEOTIDE SEQUENCE</scope>
    <source>
        <strain evidence="3">SORGH_AS_0457</strain>
    </source>
</reference>
<dbReference type="Pfam" id="PF01551">
    <property type="entry name" value="Peptidase_M23"/>
    <property type="match status" value="1"/>
</dbReference>
<dbReference type="SUPFAM" id="SSF51261">
    <property type="entry name" value="Duplicated hybrid motif"/>
    <property type="match status" value="1"/>
</dbReference>
<dbReference type="Gene3D" id="2.70.70.10">
    <property type="entry name" value="Glucose Permease (Domain IIA)"/>
    <property type="match status" value="1"/>
</dbReference>
<dbReference type="InterPro" id="IPR050570">
    <property type="entry name" value="Cell_wall_metabolism_enzyme"/>
</dbReference>
<evidence type="ECO:0000313" key="3">
    <source>
        <dbReference type="EMBL" id="MDQ1108579.1"/>
    </source>
</evidence>
<dbReference type="InterPro" id="IPR011055">
    <property type="entry name" value="Dup_hybrid_motif"/>
</dbReference>
<evidence type="ECO:0000313" key="4">
    <source>
        <dbReference type="Proteomes" id="UP001226084"/>
    </source>
</evidence>